<comment type="caution">
    <text evidence="1">The sequence shown here is derived from an EMBL/GenBank/DDBJ whole genome shotgun (WGS) entry which is preliminary data.</text>
</comment>
<gene>
    <name evidence="1" type="ORF">JZ751_017872</name>
</gene>
<dbReference type="Proteomes" id="UP000824540">
    <property type="component" value="Unassembled WGS sequence"/>
</dbReference>
<name>A0A8T2PPL8_9TELE</name>
<evidence type="ECO:0000313" key="2">
    <source>
        <dbReference type="Proteomes" id="UP000824540"/>
    </source>
</evidence>
<sequence length="164" mass="18212">SSLRRPTTAQFNACSATHLRRSRGLPWCKRPWELGWDEHAGPLNMTEGAGGKWVGGKRACQTRRHLEAASSRRQGNTTANELLTKTKLSHSVPGSVQAGLQENQPMTLDRAVHFVLWRLIKSEGLFFPRQTRRVLCHSRGAVAWERRAGPWLLLKVGIGPGEGG</sequence>
<keyword evidence="2" id="KW-1185">Reference proteome</keyword>
<dbReference type="EMBL" id="JAFBMS010000004">
    <property type="protein sequence ID" value="KAG9353296.1"/>
    <property type="molecule type" value="Genomic_DNA"/>
</dbReference>
<proteinExistence type="predicted"/>
<organism evidence="1 2">
    <name type="scientific">Albula glossodonta</name>
    <name type="common">roundjaw bonefish</name>
    <dbReference type="NCBI Taxonomy" id="121402"/>
    <lineage>
        <taxon>Eukaryota</taxon>
        <taxon>Metazoa</taxon>
        <taxon>Chordata</taxon>
        <taxon>Craniata</taxon>
        <taxon>Vertebrata</taxon>
        <taxon>Euteleostomi</taxon>
        <taxon>Actinopterygii</taxon>
        <taxon>Neopterygii</taxon>
        <taxon>Teleostei</taxon>
        <taxon>Albuliformes</taxon>
        <taxon>Albulidae</taxon>
        <taxon>Albula</taxon>
    </lineage>
</organism>
<evidence type="ECO:0000313" key="1">
    <source>
        <dbReference type="EMBL" id="KAG9353296.1"/>
    </source>
</evidence>
<accession>A0A8T2PPL8</accession>
<dbReference type="AlphaFoldDB" id="A0A8T2PPL8"/>
<protein>
    <submittedName>
        <fullName evidence="1">Uncharacterized protein</fullName>
    </submittedName>
</protein>
<feature type="non-terminal residue" evidence="1">
    <location>
        <position position="1"/>
    </location>
</feature>
<reference evidence="1" key="1">
    <citation type="thesis" date="2021" institute="BYU ScholarsArchive" country="Provo, UT, USA">
        <title>Applications of and Algorithms for Genome Assembly and Genomic Analyses with an Emphasis on Marine Teleosts.</title>
        <authorList>
            <person name="Pickett B.D."/>
        </authorList>
    </citation>
    <scope>NUCLEOTIDE SEQUENCE</scope>
    <source>
        <strain evidence="1">HI-2016</strain>
    </source>
</reference>